<dbReference type="KEGG" id="pfuw:KF707C_24370"/>
<reference evidence="3" key="1">
    <citation type="submission" date="2015-05" db="EMBL/GenBank/DDBJ databases">
        <title>Draft genome sequencing of a biphenyl-degrading bacterium, Pseudomonas balearica KF707 (=NBRC110670).</title>
        <authorList>
            <person name="Kimura N."/>
            <person name="Hirose J."/>
            <person name="Watanabe T."/>
            <person name="Suenaga H."/>
            <person name="Fujihara H."/>
            <person name="Noguchi M."/>
            <person name="Hashimoto M."/>
            <person name="Shimodaira J."/>
            <person name="Tsuchikane K."/>
            <person name="Hosoyama A."/>
            <person name="Yamazoe A."/>
            <person name="Fujita N."/>
            <person name="Furukawa K."/>
        </authorList>
    </citation>
    <scope>NUCLEOTIDE SEQUENCE [LARGE SCALE GENOMIC DNA]</scope>
    <source>
        <strain evidence="3">DSM 10086 / NBRC 110670 / KF707</strain>
    </source>
</reference>
<gene>
    <name evidence="2" type="ORF">KF707C_24370</name>
</gene>
<dbReference type="AlphaFoldDB" id="A0AAD1FEP7"/>
<accession>A0AAD1FEP7</accession>
<dbReference type="EMBL" id="AP014862">
    <property type="protein sequence ID" value="BAU74125.1"/>
    <property type="molecule type" value="Genomic_DNA"/>
</dbReference>
<feature type="region of interest" description="Disordered" evidence="1">
    <location>
        <begin position="63"/>
        <end position="83"/>
    </location>
</feature>
<name>A0AAD1FEP7_METFU</name>
<proteinExistence type="predicted"/>
<organism evidence="2 3">
    <name type="scientific">Metapseudomonas furukawaii</name>
    <name type="common">Pseudomonas furukawaii</name>
    <dbReference type="NCBI Taxonomy" id="1149133"/>
    <lineage>
        <taxon>Bacteria</taxon>
        <taxon>Pseudomonadati</taxon>
        <taxon>Pseudomonadota</taxon>
        <taxon>Gammaproteobacteria</taxon>
        <taxon>Pseudomonadales</taxon>
        <taxon>Pseudomonadaceae</taxon>
        <taxon>Metapseudomonas</taxon>
    </lineage>
</organism>
<dbReference type="Proteomes" id="UP000218554">
    <property type="component" value="Chromosome"/>
</dbReference>
<reference evidence="2 3" key="2">
    <citation type="journal article" date="2017" name="Int. J. Syst. Evol. Microbiol.">
        <title>Pseudomonas furukawaii sp. nov., a polychlorinated biphenyl-degrading bacterium isolated from biphenyl-contaminated soil in Japan.</title>
        <authorList>
            <person name="Kimura N."/>
            <person name="Watanabe T."/>
            <person name="Suenaga H."/>
            <person name="Fujihara H."/>
            <person name="Futagami T."/>
            <person name="Goto M."/>
            <person name="Hanada S."/>
            <person name="Hirose J."/>
        </authorList>
    </citation>
    <scope>NUCLEOTIDE SEQUENCE [LARGE SCALE GENOMIC DNA]</scope>
    <source>
        <strain evidence="3">DSM 10086 / NBRC 110670 / KF707</strain>
    </source>
</reference>
<sequence length="83" mass="9363">MARRHIHFLGSSLDRSRPRHHIRKITARQGSGSWSPPDRRGFGWWWHIGLMSMFRRVTGCVNGRNSSHSASGQNAGINGIGQK</sequence>
<evidence type="ECO:0000256" key="1">
    <source>
        <dbReference type="SAM" id="MobiDB-lite"/>
    </source>
</evidence>
<protein>
    <submittedName>
        <fullName evidence="2">Uncharacterized protein</fullName>
    </submittedName>
</protein>
<feature type="region of interest" description="Disordered" evidence="1">
    <location>
        <begin position="1"/>
        <end position="20"/>
    </location>
</feature>
<keyword evidence="3" id="KW-1185">Reference proteome</keyword>
<feature type="compositionally biased region" description="Polar residues" evidence="1">
    <location>
        <begin position="63"/>
        <end position="76"/>
    </location>
</feature>
<evidence type="ECO:0000313" key="2">
    <source>
        <dbReference type="EMBL" id="BAU74125.1"/>
    </source>
</evidence>
<evidence type="ECO:0000313" key="3">
    <source>
        <dbReference type="Proteomes" id="UP000218554"/>
    </source>
</evidence>